<dbReference type="InterPro" id="IPR011006">
    <property type="entry name" value="CheY-like_superfamily"/>
</dbReference>
<gene>
    <name evidence="6" type="primary">devR</name>
    <name evidence="6" type="ORF">NCTC11429_03794</name>
</gene>
<dbReference type="PROSITE" id="PS50110">
    <property type="entry name" value="RESPONSE_REGULATORY"/>
    <property type="match status" value="1"/>
</dbReference>
<dbReference type="RefSeq" id="WP_028071193.1">
    <property type="nucleotide sequence ID" value="NZ_LR590484.1"/>
</dbReference>
<name>A0A4U9VSW1_9SPHI</name>
<dbReference type="PANTHER" id="PTHR43214">
    <property type="entry name" value="TWO-COMPONENT RESPONSE REGULATOR"/>
    <property type="match status" value="1"/>
</dbReference>
<dbReference type="Pfam" id="PF00072">
    <property type="entry name" value="Response_reg"/>
    <property type="match status" value="1"/>
</dbReference>
<dbReference type="GO" id="GO:0003677">
    <property type="term" value="F:DNA binding"/>
    <property type="evidence" value="ECO:0007669"/>
    <property type="project" value="UniProtKB-KW"/>
</dbReference>
<dbReference type="InterPro" id="IPR000792">
    <property type="entry name" value="Tscrpt_reg_LuxR_C"/>
</dbReference>
<dbReference type="Gene3D" id="3.40.50.2300">
    <property type="match status" value="1"/>
</dbReference>
<dbReference type="InterPro" id="IPR016032">
    <property type="entry name" value="Sig_transdc_resp-reg_C-effctor"/>
</dbReference>
<evidence type="ECO:0000259" key="5">
    <source>
        <dbReference type="PROSITE" id="PS50110"/>
    </source>
</evidence>
<dbReference type="KEGG" id="stha:NCTC11429_03794"/>
<feature type="domain" description="Response regulatory" evidence="5">
    <location>
        <begin position="9"/>
        <end position="125"/>
    </location>
</feature>
<keyword evidence="1 3" id="KW-0597">Phosphoprotein</keyword>
<dbReference type="InterPro" id="IPR058245">
    <property type="entry name" value="NreC/VraR/RcsB-like_REC"/>
</dbReference>
<dbReference type="InterPro" id="IPR039420">
    <property type="entry name" value="WalR-like"/>
</dbReference>
<evidence type="ECO:0000256" key="1">
    <source>
        <dbReference type="ARBA" id="ARBA00022553"/>
    </source>
</evidence>
<dbReference type="EMBL" id="LR590484">
    <property type="protein sequence ID" value="VTR48979.1"/>
    <property type="molecule type" value="Genomic_DNA"/>
</dbReference>
<dbReference type="SUPFAM" id="SSF46894">
    <property type="entry name" value="C-terminal effector domain of the bipartite response regulators"/>
    <property type="match status" value="1"/>
</dbReference>
<dbReference type="Proteomes" id="UP000308196">
    <property type="component" value="Chromosome"/>
</dbReference>
<proteinExistence type="predicted"/>
<dbReference type="STRING" id="1123265.GCA_000686625_04601"/>
<dbReference type="GO" id="GO:0006355">
    <property type="term" value="P:regulation of DNA-templated transcription"/>
    <property type="evidence" value="ECO:0007669"/>
    <property type="project" value="InterPro"/>
</dbReference>
<reference evidence="6 7" key="1">
    <citation type="submission" date="2019-05" db="EMBL/GenBank/DDBJ databases">
        <authorList>
            <consortium name="Pathogen Informatics"/>
        </authorList>
    </citation>
    <scope>NUCLEOTIDE SEQUENCE [LARGE SCALE GENOMIC DNA]</scope>
    <source>
        <strain evidence="6 7">NCTC11429</strain>
    </source>
</reference>
<dbReference type="Pfam" id="PF00196">
    <property type="entry name" value="GerE"/>
    <property type="match status" value="1"/>
</dbReference>
<protein>
    <submittedName>
        <fullName evidence="6">Transcriptional regulatory protein devR (DosR)</fullName>
    </submittedName>
</protein>
<evidence type="ECO:0000313" key="7">
    <source>
        <dbReference type="Proteomes" id="UP000308196"/>
    </source>
</evidence>
<dbReference type="SMART" id="SM00448">
    <property type="entry name" value="REC"/>
    <property type="match status" value="1"/>
</dbReference>
<dbReference type="CDD" id="cd17535">
    <property type="entry name" value="REC_NarL-like"/>
    <property type="match status" value="1"/>
</dbReference>
<evidence type="ECO:0000259" key="4">
    <source>
        <dbReference type="PROSITE" id="PS50043"/>
    </source>
</evidence>
<feature type="modified residue" description="4-aspartylphosphate" evidence="3">
    <location>
        <position position="60"/>
    </location>
</feature>
<feature type="domain" description="HTH luxR-type" evidence="4">
    <location>
        <begin position="146"/>
        <end position="211"/>
    </location>
</feature>
<organism evidence="6 7">
    <name type="scientific">Sphingobacterium thalpophilum</name>
    <dbReference type="NCBI Taxonomy" id="259"/>
    <lineage>
        <taxon>Bacteria</taxon>
        <taxon>Pseudomonadati</taxon>
        <taxon>Bacteroidota</taxon>
        <taxon>Sphingobacteriia</taxon>
        <taxon>Sphingobacteriales</taxon>
        <taxon>Sphingobacteriaceae</taxon>
        <taxon>Sphingobacterium</taxon>
    </lineage>
</organism>
<dbReference type="PROSITE" id="PS50043">
    <property type="entry name" value="HTH_LUXR_2"/>
    <property type="match status" value="1"/>
</dbReference>
<dbReference type="SUPFAM" id="SSF52172">
    <property type="entry name" value="CheY-like"/>
    <property type="match status" value="1"/>
</dbReference>
<evidence type="ECO:0000313" key="6">
    <source>
        <dbReference type="EMBL" id="VTR48979.1"/>
    </source>
</evidence>
<evidence type="ECO:0000256" key="3">
    <source>
        <dbReference type="PROSITE-ProRule" id="PRU00169"/>
    </source>
</evidence>
<dbReference type="AlphaFoldDB" id="A0A4U9VSW1"/>
<evidence type="ECO:0000256" key="2">
    <source>
        <dbReference type="ARBA" id="ARBA00023125"/>
    </source>
</evidence>
<dbReference type="SMART" id="SM00421">
    <property type="entry name" value="HTH_LUXR"/>
    <property type="match status" value="1"/>
</dbReference>
<dbReference type="GeneID" id="78464436"/>
<dbReference type="GO" id="GO:0000160">
    <property type="term" value="P:phosphorelay signal transduction system"/>
    <property type="evidence" value="ECO:0007669"/>
    <property type="project" value="InterPro"/>
</dbReference>
<sequence length="215" mass="23745">MWDNNRKARVIIVDDHPLVIEGFKNVIQGNNSLELCGQFGTAEALKKFAGLAEIDLVLLDITLPDGNGLQICKELKQTYPNLVILAISNLSERSIIKQMLQRGASGYLLKTADAEDILICMLAAIQGKIALSREVKATFDISSLTEQEEIPELTNREKQILKLLAQGKRSAEIADELFISPLTVKTHRATLLHKFGTDNIVIAINKAREIGILSK</sequence>
<dbReference type="PANTHER" id="PTHR43214:SF43">
    <property type="entry name" value="TWO-COMPONENT RESPONSE REGULATOR"/>
    <property type="match status" value="1"/>
</dbReference>
<dbReference type="CDD" id="cd06170">
    <property type="entry name" value="LuxR_C_like"/>
    <property type="match status" value="1"/>
</dbReference>
<dbReference type="PRINTS" id="PR00038">
    <property type="entry name" value="HTHLUXR"/>
</dbReference>
<accession>A0A4U9VSW1</accession>
<keyword evidence="2" id="KW-0238">DNA-binding</keyword>
<dbReference type="InterPro" id="IPR001789">
    <property type="entry name" value="Sig_transdc_resp-reg_receiver"/>
</dbReference>